<evidence type="ECO:0000313" key="2">
    <source>
        <dbReference type="Proteomes" id="UP000003460"/>
    </source>
</evidence>
<reference evidence="1" key="1">
    <citation type="submission" date="2009-09" db="EMBL/GenBank/DDBJ databases">
        <authorList>
            <person name="Weinstock G."/>
            <person name="Sodergren E."/>
            <person name="Clifton S."/>
            <person name="Fulton L."/>
            <person name="Fulton B."/>
            <person name="Courtney L."/>
            <person name="Fronick C."/>
            <person name="Harrison M."/>
            <person name="Strong C."/>
            <person name="Farmer C."/>
            <person name="Delahaunty K."/>
            <person name="Markovic C."/>
            <person name="Hall O."/>
            <person name="Minx P."/>
            <person name="Tomlinson C."/>
            <person name="Mitreva M."/>
            <person name="Nelson J."/>
            <person name="Hou S."/>
            <person name="Wollam A."/>
            <person name="Pepin K.H."/>
            <person name="Johnson M."/>
            <person name="Bhonagiri V."/>
            <person name="Nash W.E."/>
            <person name="Warren W."/>
            <person name="Chinwalla A."/>
            <person name="Mardis E.R."/>
            <person name="Wilson R.K."/>
        </authorList>
    </citation>
    <scope>NUCLEOTIDE SEQUENCE [LARGE SCALE GENOMIC DNA]</scope>
    <source>
        <strain evidence="1">ATCC 51259</strain>
    </source>
</reference>
<dbReference type="EMBL" id="ACIJ02000002">
    <property type="protein sequence ID" value="EEX72966.1"/>
    <property type="molecule type" value="Genomic_DNA"/>
</dbReference>
<name>C9LD08_9BACT</name>
<proteinExistence type="predicted"/>
<organism evidence="1 2">
    <name type="scientific">Alloprevotella tannerae ATCC 51259</name>
    <dbReference type="NCBI Taxonomy" id="626522"/>
    <lineage>
        <taxon>Bacteria</taxon>
        <taxon>Pseudomonadati</taxon>
        <taxon>Bacteroidota</taxon>
        <taxon>Bacteroidia</taxon>
        <taxon>Bacteroidales</taxon>
        <taxon>Prevotellaceae</taxon>
        <taxon>Alloprevotella</taxon>
    </lineage>
</organism>
<dbReference type="AlphaFoldDB" id="C9LD08"/>
<comment type="caution">
    <text evidence="1">The sequence shown here is derived from an EMBL/GenBank/DDBJ whole genome shotgun (WGS) entry which is preliminary data.</text>
</comment>
<dbReference type="Proteomes" id="UP000003460">
    <property type="component" value="Unassembled WGS sequence"/>
</dbReference>
<keyword evidence="2" id="KW-1185">Reference proteome</keyword>
<accession>C9LD08</accession>
<evidence type="ECO:0000313" key="1">
    <source>
        <dbReference type="EMBL" id="EEX72966.1"/>
    </source>
</evidence>
<gene>
    <name evidence="1" type="ORF">GCWU000325_00130</name>
</gene>
<protein>
    <submittedName>
        <fullName evidence="1">Uncharacterized protein</fullName>
    </submittedName>
</protein>
<sequence>MVRISSHERKGVRSREDTLFITIVNEEKAMFLLETQCKWFKTKLEGLEDEA</sequence>
<dbReference type="HOGENOM" id="CLU_3102338_0_0_10"/>